<dbReference type="InterPro" id="IPR042208">
    <property type="entry name" value="D-ser_dehydrat-like_sf"/>
</dbReference>
<name>A0A1G9F1K4_ACTMZ</name>
<dbReference type="GO" id="GO:0016829">
    <property type="term" value="F:lyase activity"/>
    <property type="evidence" value="ECO:0007669"/>
    <property type="project" value="UniProtKB-KW"/>
</dbReference>
<dbReference type="SUPFAM" id="SSF51419">
    <property type="entry name" value="PLP-binding barrel"/>
    <property type="match status" value="1"/>
</dbReference>
<dbReference type="CDD" id="cd06818">
    <property type="entry name" value="PLPDE_III_cryptic_DSD"/>
    <property type="match status" value="1"/>
</dbReference>
<gene>
    <name evidence="4" type="ORF">SAMN04487820_113125</name>
</gene>
<dbReference type="InterPro" id="IPR051466">
    <property type="entry name" value="D-amino_acid_metab_enzyme"/>
</dbReference>
<dbReference type="RefSeq" id="WP_176798085.1">
    <property type="nucleotide sequence ID" value="NZ_FNFM01000013.1"/>
</dbReference>
<dbReference type="AlphaFoldDB" id="A0A1G9F1K4"/>
<reference evidence="5" key="1">
    <citation type="submission" date="2016-10" db="EMBL/GenBank/DDBJ databases">
        <authorList>
            <person name="Varghese N."/>
            <person name="Submissions S."/>
        </authorList>
    </citation>
    <scope>NUCLEOTIDE SEQUENCE [LARGE SCALE GENOMIC DNA]</scope>
    <source>
        <strain evidence="5">DSM 45460</strain>
    </source>
</reference>
<dbReference type="PANTHER" id="PTHR28004:SF8">
    <property type="entry name" value="D-SERINE DEAMINASE"/>
    <property type="match status" value="1"/>
</dbReference>
<sequence length="430" mass="47196">MDRTAVRALREERLDWRFKAVPSEAFGSTIAEFLRTEPEITGSGFVGPLLLLDRSALEHNLTTMADWCAKQRVLLAPHGKTTMAPQLFQRQLDHGAWAMTAATVSQLRVYRAFGISRVLLANQLVDEAGLRWLSEELDNDPGFTFGCWVDSVASVRLMSEVLAAKHARRRVDVLVELGGEHGRTGARTVAETVEVARAVSESPALRLVGVSGYEGAISHDLSEEDLTAVDSYMARLRESVTRIAEAGMFDRTEEIVVTAGGSSYFDQVAEALTAPWGLASPVLPVLRSGSYITHDHGLYRTMSPFGRAHRLAGPEQPFRAAMRILAQVTSRPEPELALLMLGRRDASFDQALPQPRTLWARDGTASPLTDSRVTELADQHAFLSVPASSGVSVGDWVECGLSHPCTTFDKWQLIPLVDNGKVVDLVRTFF</sequence>
<dbReference type="InterPro" id="IPR026956">
    <property type="entry name" value="D-ser_dehydrat-like_dom"/>
</dbReference>
<dbReference type="PANTHER" id="PTHR28004">
    <property type="entry name" value="ZGC:162816-RELATED"/>
    <property type="match status" value="1"/>
</dbReference>
<evidence type="ECO:0000256" key="2">
    <source>
        <dbReference type="ARBA" id="ARBA00023239"/>
    </source>
</evidence>
<dbReference type="Gene3D" id="3.20.20.10">
    <property type="entry name" value="Alanine racemase"/>
    <property type="match status" value="1"/>
</dbReference>
<dbReference type="Proteomes" id="UP000199213">
    <property type="component" value="Unassembled WGS sequence"/>
</dbReference>
<keyword evidence="2" id="KW-0456">Lyase</keyword>
<comment type="similarity">
    <text evidence="1">Belongs to the DSD1 family.</text>
</comment>
<dbReference type="EMBL" id="FNFM01000013">
    <property type="protein sequence ID" value="SDK82296.1"/>
    <property type="molecule type" value="Genomic_DNA"/>
</dbReference>
<proteinExistence type="inferred from homology"/>
<dbReference type="InterPro" id="IPR001608">
    <property type="entry name" value="Ala_racemase_N"/>
</dbReference>
<dbReference type="Pfam" id="PF14031">
    <property type="entry name" value="D-ser_dehydrat"/>
    <property type="match status" value="1"/>
</dbReference>
<evidence type="ECO:0000313" key="4">
    <source>
        <dbReference type="EMBL" id="SDK82296.1"/>
    </source>
</evidence>
<keyword evidence="5" id="KW-1185">Reference proteome</keyword>
<feature type="domain" description="D-serine dehydratase-like" evidence="3">
    <location>
        <begin position="321"/>
        <end position="418"/>
    </location>
</feature>
<evidence type="ECO:0000256" key="1">
    <source>
        <dbReference type="ARBA" id="ARBA00005323"/>
    </source>
</evidence>
<dbReference type="Gene3D" id="2.40.37.20">
    <property type="entry name" value="D-serine dehydratase-like domain"/>
    <property type="match status" value="1"/>
</dbReference>
<accession>A0A1G9F1K4</accession>
<evidence type="ECO:0000259" key="3">
    <source>
        <dbReference type="SMART" id="SM01119"/>
    </source>
</evidence>
<evidence type="ECO:0000313" key="5">
    <source>
        <dbReference type="Proteomes" id="UP000199213"/>
    </source>
</evidence>
<organism evidence="4 5">
    <name type="scientific">Actinopolyspora mzabensis</name>
    <dbReference type="NCBI Taxonomy" id="995066"/>
    <lineage>
        <taxon>Bacteria</taxon>
        <taxon>Bacillati</taxon>
        <taxon>Actinomycetota</taxon>
        <taxon>Actinomycetes</taxon>
        <taxon>Actinopolysporales</taxon>
        <taxon>Actinopolysporaceae</taxon>
        <taxon>Actinopolyspora</taxon>
    </lineage>
</organism>
<protein>
    <submittedName>
        <fullName evidence="4">D-serine deaminase, pyridoxal phosphate-dependent</fullName>
    </submittedName>
</protein>
<dbReference type="SMART" id="SM01119">
    <property type="entry name" value="D-ser_dehydrat"/>
    <property type="match status" value="1"/>
</dbReference>
<dbReference type="Pfam" id="PF01168">
    <property type="entry name" value="Ala_racemase_N"/>
    <property type="match status" value="1"/>
</dbReference>
<dbReference type="InterPro" id="IPR029066">
    <property type="entry name" value="PLP-binding_barrel"/>
</dbReference>